<dbReference type="InterPro" id="IPR036291">
    <property type="entry name" value="NAD(P)-bd_dom_sf"/>
</dbReference>
<comment type="similarity">
    <text evidence="1">Belongs to the Gfo/Idh/MocA family.</text>
</comment>
<dbReference type="InterPro" id="IPR000683">
    <property type="entry name" value="Gfo/Idh/MocA-like_OxRdtase_N"/>
</dbReference>
<dbReference type="GO" id="GO:0006740">
    <property type="term" value="P:NADPH regeneration"/>
    <property type="evidence" value="ECO:0007669"/>
    <property type="project" value="TreeGrafter"/>
</dbReference>
<dbReference type="GO" id="GO:0016491">
    <property type="term" value="F:oxidoreductase activity"/>
    <property type="evidence" value="ECO:0007669"/>
    <property type="project" value="TreeGrafter"/>
</dbReference>
<keyword evidence="6" id="KW-1185">Reference proteome</keyword>
<dbReference type="PANTHER" id="PTHR42840">
    <property type="entry name" value="NAD(P)-BINDING ROSSMANN-FOLD SUPERFAMILY PROTEIN-RELATED"/>
    <property type="match status" value="1"/>
</dbReference>
<dbReference type="Pfam" id="PF01408">
    <property type="entry name" value="GFO_IDH_MocA"/>
    <property type="match status" value="1"/>
</dbReference>
<protein>
    <submittedName>
        <fullName evidence="5">SPOSA6832_00851-mRNA-1:cds</fullName>
    </submittedName>
</protein>
<evidence type="ECO:0000259" key="4">
    <source>
        <dbReference type="Pfam" id="PF22725"/>
    </source>
</evidence>
<dbReference type="GO" id="GO:0000166">
    <property type="term" value="F:nucleotide binding"/>
    <property type="evidence" value="ECO:0007669"/>
    <property type="project" value="InterPro"/>
</dbReference>
<feature type="chain" id="PRO_5002303460" evidence="2">
    <location>
        <begin position="17"/>
        <end position="371"/>
    </location>
</feature>
<dbReference type="SUPFAM" id="SSF55347">
    <property type="entry name" value="Glyceraldehyde-3-phosphate dehydrogenase-like, C-terminal domain"/>
    <property type="match status" value="1"/>
</dbReference>
<reference evidence="6" key="1">
    <citation type="submission" date="2015-02" db="EMBL/GenBank/DDBJ databases">
        <authorList>
            <person name="Gon?alves P."/>
        </authorList>
    </citation>
    <scope>NUCLEOTIDE SEQUENCE [LARGE SCALE GENOMIC DNA]</scope>
</reference>
<feature type="domain" description="GFO/IDH/MocA-like oxidoreductase" evidence="4">
    <location>
        <begin position="142"/>
        <end position="268"/>
    </location>
</feature>
<feature type="domain" description="Gfo/Idh/MocA-like oxidoreductase N-terminal" evidence="3">
    <location>
        <begin position="9"/>
        <end position="120"/>
    </location>
</feature>
<gene>
    <name evidence="5" type="primary">SPOSA6832_00851</name>
</gene>
<dbReference type="OrthoDB" id="64915at2759"/>
<evidence type="ECO:0000259" key="3">
    <source>
        <dbReference type="Pfam" id="PF01408"/>
    </source>
</evidence>
<dbReference type="Proteomes" id="UP000243876">
    <property type="component" value="Unassembled WGS sequence"/>
</dbReference>
<dbReference type="SUPFAM" id="SSF51735">
    <property type="entry name" value="NAD(P)-binding Rossmann-fold domains"/>
    <property type="match status" value="1"/>
</dbReference>
<dbReference type="Pfam" id="PF22725">
    <property type="entry name" value="GFO_IDH_MocA_C3"/>
    <property type="match status" value="1"/>
</dbReference>
<sequence>MDWIAARWAHLPAIAATPTLQLVAVYSRSSASVESLLKASKKYASTSHDIATYSDSAAWEGLDALLSRSDIPTVVLALPIALQPSMIRRAFKAGKNIISEKPIAPSLAEAKHLIELYEKEYKPKGQTWIVAEQFPYEQSYCKAREIIQHGKIGEVRAFSAEVFVQPGPLSAATEWRKTPEYQGGFLLDGGVHFAAGLRHMLPYPITATYAHSSQIQPSLPPCDTLTGLLTVDPPSSSPTPITGSFTFSFGVESSSTRLYTFRGSKGTLTVNFEDPKMHVLTLTTLPHSPDEDKPHQLVIEFPGRGVEEEFDAFGEALLAGPKSDAWEMVQRRSGPRAALRDLGLIEGALTSAKERREVDLRELAGEGWFDV</sequence>
<feature type="signal peptide" evidence="2">
    <location>
        <begin position="1"/>
        <end position="16"/>
    </location>
</feature>
<proteinExistence type="inferred from homology"/>
<name>A0A0D6EHG2_SPOSA</name>
<evidence type="ECO:0000256" key="2">
    <source>
        <dbReference type="SAM" id="SignalP"/>
    </source>
</evidence>
<accession>A0A0D6EHG2</accession>
<dbReference type="InterPro" id="IPR055170">
    <property type="entry name" value="GFO_IDH_MocA-like_dom"/>
</dbReference>
<keyword evidence="2" id="KW-0732">Signal</keyword>
<organism evidence="5 6">
    <name type="scientific">Sporidiobolus salmonicolor</name>
    <name type="common">Yeast-like fungus</name>
    <name type="synonym">Sporobolomyces salmonicolor</name>
    <dbReference type="NCBI Taxonomy" id="5005"/>
    <lineage>
        <taxon>Eukaryota</taxon>
        <taxon>Fungi</taxon>
        <taxon>Dikarya</taxon>
        <taxon>Basidiomycota</taxon>
        <taxon>Pucciniomycotina</taxon>
        <taxon>Microbotryomycetes</taxon>
        <taxon>Sporidiobolales</taxon>
        <taxon>Sporidiobolaceae</taxon>
        <taxon>Sporobolomyces</taxon>
    </lineage>
</organism>
<dbReference type="PANTHER" id="PTHR42840:SF5">
    <property type="entry name" value="NAD(P)-BINDING ROSSMANN-FOLD SUPERFAMILY PROTEIN"/>
    <property type="match status" value="1"/>
</dbReference>
<evidence type="ECO:0000313" key="5">
    <source>
        <dbReference type="EMBL" id="CEQ39346.1"/>
    </source>
</evidence>
<dbReference type="Gene3D" id="3.40.50.720">
    <property type="entry name" value="NAD(P)-binding Rossmann-like Domain"/>
    <property type="match status" value="1"/>
</dbReference>
<dbReference type="EMBL" id="CENE01000002">
    <property type="protein sequence ID" value="CEQ39346.1"/>
    <property type="molecule type" value="Genomic_DNA"/>
</dbReference>
<dbReference type="Gene3D" id="3.30.360.10">
    <property type="entry name" value="Dihydrodipicolinate Reductase, domain 2"/>
    <property type="match status" value="1"/>
</dbReference>
<evidence type="ECO:0000256" key="1">
    <source>
        <dbReference type="ARBA" id="ARBA00010928"/>
    </source>
</evidence>
<dbReference type="GO" id="GO:0005737">
    <property type="term" value="C:cytoplasm"/>
    <property type="evidence" value="ECO:0007669"/>
    <property type="project" value="TreeGrafter"/>
</dbReference>
<evidence type="ECO:0000313" key="6">
    <source>
        <dbReference type="Proteomes" id="UP000243876"/>
    </source>
</evidence>
<dbReference type="AlphaFoldDB" id="A0A0D6EHG2"/>